<evidence type="ECO:0000259" key="1">
    <source>
        <dbReference type="Pfam" id="PF09949"/>
    </source>
</evidence>
<dbReference type="Pfam" id="PF09949">
    <property type="entry name" value="APP1_cat"/>
    <property type="match status" value="1"/>
</dbReference>
<dbReference type="RefSeq" id="WP_188667974.1">
    <property type="nucleotide sequence ID" value="NZ_BMJI01000009.1"/>
</dbReference>
<protein>
    <recommendedName>
        <fullName evidence="1">Phosphatidate phosphatase APP1 catalytic domain-containing protein</fullName>
    </recommendedName>
</protein>
<keyword evidence="3" id="KW-1185">Reference proteome</keyword>
<organism evidence="2 3">
    <name type="scientific">Tersicoccus solisilvae</name>
    <dbReference type="NCBI Taxonomy" id="1882339"/>
    <lineage>
        <taxon>Bacteria</taxon>
        <taxon>Bacillati</taxon>
        <taxon>Actinomycetota</taxon>
        <taxon>Actinomycetes</taxon>
        <taxon>Micrococcales</taxon>
        <taxon>Micrococcaceae</taxon>
        <taxon>Tersicoccus</taxon>
    </lineage>
</organism>
<evidence type="ECO:0000313" key="3">
    <source>
        <dbReference type="Proteomes" id="UP000597761"/>
    </source>
</evidence>
<feature type="domain" description="Phosphatidate phosphatase APP1 catalytic" evidence="1">
    <location>
        <begin position="250"/>
        <end position="305"/>
    </location>
</feature>
<dbReference type="InterPro" id="IPR019236">
    <property type="entry name" value="APP1_cat"/>
</dbReference>
<sequence length="385" mass="41233">MLNRIRALLRRSRPQARPTAALPQATTLEAGALDAYLREADVEALLGDVGHPVLGTAAQRRLLAVLTEDRLDELSVPARARVVAALQTGATTAIAERAVERVFLSTTGEEDLRILRNLCDGDGTHQDLAKLLFSDIDDPRIRTRILDHIAAHAGTHGGVKILSDVDDTLLANLKDRIFPRGTIYPGAIAFYTGLDRGPASTENPLGDVTFVTARPSDPFGLFESGTHRLVKARGIGSATVLSGSLLNLFTHGSMAAKKVVNVQQYTRLFPDYGIVFVGDNGQGDVEVAERIVAQWPDAVRAVYIHAVVPATEAERDRLAALGITLIDTFVGAAVHARGLGLLSAEQVREVAADARAALDAVRFADAEAERLARAELDRDLAAVTP</sequence>
<dbReference type="EMBL" id="BMJI01000009">
    <property type="protein sequence ID" value="GGC91004.1"/>
    <property type="molecule type" value="Genomic_DNA"/>
</dbReference>
<dbReference type="PANTHER" id="PTHR40861">
    <property type="entry name" value="DUF2183 DOMAIN-CONTAINING PROTEIN"/>
    <property type="match status" value="1"/>
</dbReference>
<dbReference type="PANTHER" id="PTHR40861:SF1">
    <property type="entry name" value="PHOSPHATIDATE PHOSPHATASE APP1 CATALYTIC DOMAIN-CONTAINING PROTEIN"/>
    <property type="match status" value="1"/>
</dbReference>
<proteinExistence type="predicted"/>
<dbReference type="Proteomes" id="UP000597761">
    <property type="component" value="Unassembled WGS sequence"/>
</dbReference>
<comment type="caution">
    <text evidence="2">The sequence shown here is derived from an EMBL/GenBank/DDBJ whole genome shotgun (WGS) entry which is preliminary data.</text>
</comment>
<reference evidence="3" key="1">
    <citation type="journal article" date="2019" name="Int. J. Syst. Evol. Microbiol.">
        <title>The Global Catalogue of Microorganisms (GCM) 10K type strain sequencing project: providing services to taxonomists for standard genome sequencing and annotation.</title>
        <authorList>
            <consortium name="The Broad Institute Genomics Platform"/>
            <consortium name="The Broad Institute Genome Sequencing Center for Infectious Disease"/>
            <person name="Wu L."/>
            <person name="Ma J."/>
        </authorList>
    </citation>
    <scope>NUCLEOTIDE SEQUENCE [LARGE SCALE GENOMIC DNA]</scope>
    <source>
        <strain evidence="3">CGMCC 1.15480</strain>
    </source>
</reference>
<name>A0ABQ1P8L2_9MICC</name>
<gene>
    <name evidence="2" type="ORF">GCM10011512_17570</name>
</gene>
<evidence type="ECO:0000313" key="2">
    <source>
        <dbReference type="EMBL" id="GGC91004.1"/>
    </source>
</evidence>
<accession>A0ABQ1P8L2</accession>